<organism evidence="1">
    <name type="scientific">Kribbella sp. HUAS MG21</name>
    <dbReference type="NCBI Taxonomy" id="3160966"/>
    <lineage>
        <taxon>Bacteria</taxon>
        <taxon>Bacillati</taxon>
        <taxon>Actinomycetota</taxon>
        <taxon>Actinomycetes</taxon>
        <taxon>Propionibacteriales</taxon>
        <taxon>Kribbellaceae</taxon>
        <taxon>Kribbella</taxon>
    </lineage>
</organism>
<gene>
    <name evidence="1" type="ORF">ABN611_31360</name>
</gene>
<dbReference type="AlphaFoldDB" id="A0AAU7T868"/>
<dbReference type="PANTHER" id="PTHR38436:SF1">
    <property type="entry name" value="ESTER CYCLASE"/>
    <property type="match status" value="1"/>
</dbReference>
<dbReference type="Gene3D" id="3.10.450.50">
    <property type="match status" value="1"/>
</dbReference>
<dbReference type="SUPFAM" id="SSF54427">
    <property type="entry name" value="NTF2-like"/>
    <property type="match status" value="1"/>
</dbReference>
<dbReference type="GO" id="GO:0030638">
    <property type="term" value="P:polyketide metabolic process"/>
    <property type="evidence" value="ECO:0007669"/>
    <property type="project" value="InterPro"/>
</dbReference>
<sequence>MTTTVSTTERNKQVVREFIDGLFSDGDLGAVDTYLAEDFVNHDPPFGVTPDREGMRTAGRHMRAGFPDWRSELHALIAEGDIVVERFTASGTHRGEAMGVPATGRRVTLPGINIFRLRDGLIVERWGQLDELGFLRQLGVVPA</sequence>
<accession>A0AAU7T868</accession>
<dbReference type="RefSeq" id="WP_350275894.1">
    <property type="nucleotide sequence ID" value="NZ_CP158165.1"/>
</dbReference>
<dbReference type="EMBL" id="CP158165">
    <property type="protein sequence ID" value="XBV23055.1"/>
    <property type="molecule type" value="Genomic_DNA"/>
</dbReference>
<reference evidence="1" key="1">
    <citation type="submission" date="2024-06" db="EMBL/GenBank/DDBJ databases">
        <title>Kribbella sp. strain HUAS MG21 genome sequences.</title>
        <authorList>
            <person name="Mo P."/>
        </authorList>
    </citation>
    <scope>NUCLEOTIDE SEQUENCE</scope>
    <source>
        <strain evidence="1">HUAS MG21</strain>
    </source>
</reference>
<evidence type="ECO:0000313" key="1">
    <source>
        <dbReference type="EMBL" id="XBV23055.1"/>
    </source>
</evidence>
<dbReference type="Pfam" id="PF07366">
    <property type="entry name" value="SnoaL"/>
    <property type="match status" value="1"/>
</dbReference>
<name>A0AAU7T868_9ACTN</name>
<dbReference type="PANTHER" id="PTHR38436">
    <property type="entry name" value="POLYKETIDE CYCLASE SNOAL-LIKE DOMAIN"/>
    <property type="match status" value="1"/>
</dbReference>
<dbReference type="InterPro" id="IPR009959">
    <property type="entry name" value="Cyclase_SnoaL-like"/>
</dbReference>
<protein>
    <submittedName>
        <fullName evidence="1">Ester cyclase</fullName>
    </submittedName>
</protein>
<dbReference type="InterPro" id="IPR032710">
    <property type="entry name" value="NTF2-like_dom_sf"/>
</dbReference>
<proteinExistence type="predicted"/>